<dbReference type="EMBL" id="PRDM01000001">
    <property type="protein sequence ID" value="MBE8723533.1"/>
    <property type="molecule type" value="Genomic_DNA"/>
</dbReference>
<evidence type="ECO:0000313" key="2">
    <source>
        <dbReference type="Proteomes" id="UP000640614"/>
    </source>
</evidence>
<dbReference type="Proteomes" id="UP000640614">
    <property type="component" value="Unassembled WGS sequence"/>
</dbReference>
<gene>
    <name evidence="1" type="ORF">C4F50_01140</name>
</gene>
<dbReference type="RefSeq" id="WP_193844594.1">
    <property type="nucleotide sequence ID" value="NZ_PRDM01000001.1"/>
</dbReference>
<organism evidence="1 2">
    <name type="scientific">Flavobacterium hungaricum</name>
    <dbReference type="NCBI Taxonomy" id="2082725"/>
    <lineage>
        <taxon>Bacteria</taxon>
        <taxon>Pseudomonadati</taxon>
        <taxon>Bacteroidota</taxon>
        <taxon>Flavobacteriia</taxon>
        <taxon>Flavobacteriales</taxon>
        <taxon>Flavobacteriaceae</taxon>
        <taxon>Flavobacterium</taxon>
    </lineage>
</organism>
<sequence>MTEKTLLHRQVHPNWIQNNIVSLQVFATSQVFSPTPKDEGHLSVYNGEKFSAEESYTHFLCNPECSSVGTLSVSISEVDEVGDLSSVENDYPFDGHCYIDFNGVSTKGALKKKSQKLRDLAMERGWTYKV</sequence>
<evidence type="ECO:0000313" key="1">
    <source>
        <dbReference type="EMBL" id="MBE8723533.1"/>
    </source>
</evidence>
<comment type="caution">
    <text evidence="1">The sequence shown here is derived from an EMBL/GenBank/DDBJ whole genome shotgun (WGS) entry which is preliminary data.</text>
</comment>
<keyword evidence="2" id="KW-1185">Reference proteome</keyword>
<accession>A0ABR9TDV8</accession>
<protein>
    <submittedName>
        <fullName evidence="1">Uncharacterized protein</fullName>
    </submittedName>
</protein>
<reference evidence="1 2" key="1">
    <citation type="submission" date="2018-07" db="EMBL/GenBank/DDBJ databases">
        <title>Genome assembly of strain KB82.</title>
        <authorList>
            <person name="Kukolya J."/>
            <person name="Horvath B."/>
            <person name="Nagy I."/>
            <person name="Toth A."/>
        </authorList>
    </citation>
    <scope>NUCLEOTIDE SEQUENCE [LARGE SCALE GENOMIC DNA]</scope>
    <source>
        <strain evidence="1 2">Kb82</strain>
    </source>
</reference>
<name>A0ABR9TDV8_9FLAO</name>
<proteinExistence type="predicted"/>